<dbReference type="InterPro" id="IPR001867">
    <property type="entry name" value="OmpR/PhoB-type_DNA-bd"/>
</dbReference>
<dbReference type="PROSITE" id="PS51755">
    <property type="entry name" value="OMPR_PHOB"/>
    <property type="match status" value="1"/>
</dbReference>
<feature type="DNA-binding region" description="OmpR/PhoB-type" evidence="2">
    <location>
        <begin position="215"/>
        <end position="312"/>
    </location>
</feature>
<dbReference type="InterPro" id="IPR036388">
    <property type="entry name" value="WH-like_DNA-bd_sf"/>
</dbReference>
<feature type="transmembrane region" description="Helical" evidence="3">
    <location>
        <begin position="28"/>
        <end position="50"/>
    </location>
</feature>
<sequence length="324" mass="36299">MTLLQGLIECKKVLTKCKTSNLSLAKAYFWSMRHAMIAVLLLLAMGLPGYSNGGNMVVTMRKIGHELLLASGDSTSWVSPIEEVDERTFLIRFQRPFAFTPASLLSIIHRQLQQNPGALDYLVEVRQEQRDSVIYSYEVHQPLNRRTIACLTRTPTQRAYIIKIQFDQPPVQAASTGSVVWLAWLLLPILLIGISWRSANRKTLPSVRVESVAPLNLVHLGSLTFCLDKLILRSGDDRIELSSKESKLLKVFATSPNVVIDRNQLMEQVWGEEGVIVSRSLDVFVSRLRKKLQPAPTVRIVNSHGRGYKLEIDSPKGGSQTGLL</sequence>
<keyword evidence="1 2" id="KW-0238">DNA-binding</keyword>
<evidence type="ECO:0000313" key="6">
    <source>
        <dbReference type="Proteomes" id="UP000238375"/>
    </source>
</evidence>
<dbReference type="RefSeq" id="WP_106135788.1">
    <property type="nucleotide sequence ID" value="NZ_PVTE01000001.1"/>
</dbReference>
<dbReference type="Gene3D" id="1.10.10.10">
    <property type="entry name" value="Winged helix-like DNA-binding domain superfamily/Winged helix DNA-binding domain"/>
    <property type="match status" value="1"/>
</dbReference>
<dbReference type="CDD" id="cd00383">
    <property type="entry name" value="trans_reg_C"/>
    <property type="match status" value="1"/>
</dbReference>
<dbReference type="Proteomes" id="UP000238375">
    <property type="component" value="Unassembled WGS sequence"/>
</dbReference>
<evidence type="ECO:0000313" key="5">
    <source>
        <dbReference type="EMBL" id="PRY47022.1"/>
    </source>
</evidence>
<keyword evidence="3" id="KW-1133">Transmembrane helix</keyword>
<keyword evidence="3" id="KW-0812">Transmembrane</keyword>
<evidence type="ECO:0000256" key="3">
    <source>
        <dbReference type="SAM" id="Phobius"/>
    </source>
</evidence>
<dbReference type="EMBL" id="PVTE01000001">
    <property type="protein sequence ID" value="PRY47022.1"/>
    <property type="molecule type" value="Genomic_DNA"/>
</dbReference>
<dbReference type="SMART" id="SM00862">
    <property type="entry name" value="Trans_reg_C"/>
    <property type="match status" value="1"/>
</dbReference>
<dbReference type="AlphaFoldDB" id="A0A2T0TMS7"/>
<accession>A0A2T0TMS7</accession>
<evidence type="ECO:0000256" key="1">
    <source>
        <dbReference type="ARBA" id="ARBA00023125"/>
    </source>
</evidence>
<dbReference type="InterPro" id="IPR016032">
    <property type="entry name" value="Sig_transdc_resp-reg_C-effctor"/>
</dbReference>
<dbReference type="Pfam" id="PF00486">
    <property type="entry name" value="Trans_reg_C"/>
    <property type="match status" value="1"/>
</dbReference>
<dbReference type="GO" id="GO:0000160">
    <property type="term" value="P:phosphorelay signal transduction system"/>
    <property type="evidence" value="ECO:0007669"/>
    <property type="project" value="InterPro"/>
</dbReference>
<proteinExistence type="predicted"/>
<organism evidence="5 6">
    <name type="scientific">Spirosoma oryzae</name>
    <dbReference type="NCBI Taxonomy" id="1469603"/>
    <lineage>
        <taxon>Bacteria</taxon>
        <taxon>Pseudomonadati</taxon>
        <taxon>Bacteroidota</taxon>
        <taxon>Cytophagia</taxon>
        <taxon>Cytophagales</taxon>
        <taxon>Cytophagaceae</taxon>
        <taxon>Spirosoma</taxon>
    </lineage>
</organism>
<gene>
    <name evidence="5" type="ORF">CLV58_10186</name>
</gene>
<dbReference type="GO" id="GO:0003677">
    <property type="term" value="F:DNA binding"/>
    <property type="evidence" value="ECO:0007669"/>
    <property type="project" value="UniProtKB-UniRule"/>
</dbReference>
<feature type="transmembrane region" description="Helical" evidence="3">
    <location>
        <begin position="179"/>
        <end position="196"/>
    </location>
</feature>
<name>A0A2T0TMS7_9BACT</name>
<dbReference type="GO" id="GO:0006355">
    <property type="term" value="P:regulation of DNA-templated transcription"/>
    <property type="evidence" value="ECO:0007669"/>
    <property type="project" value="InterPro"/>
</dbReference>
<keyword evidence="6" id="KW-1185">Reference proteome</keyword>
<protein>
    <submittedName>
        <fullName evidence="5">Transcriptional regulator</fullName>
    </submittedName>
</protein>
<dbReference type="OrthoDB" id="7556122at2"/>
<comment type="caution">
    <text evidence="5">The sequence shown here is derived from an EMBL/GenBank/DDBJ whole genome shotgun (WGS) entry which is preliminary data.</text>
</comment>
<reference evidence="5 6" key="1">
    <citation type="submission" date="2018-03" db="EMBL/GenBank/DDBJ databases">
        <title>Genomic Encyclopedia of Archaeal and Bacterial Type Strains, Phase II (KMG-II): from individual species to whole genera.</title>
        <authorList>
            <person name="Goeker M."/>
        </authorList>
    </citation>
    <scope>NUCLEOTIDE SEQUENCE [LARGE SCALE GENOMIC DNA]</scope>
    <source>
        <strain evidence="5 6">DSM 28354</strain>
    </source>
</reference>
<evidence type="ECO:0000259" key="4">
    <source>
        <dbReference type="PROSITE" id="PS51755"/>
    </source>
</evidence>
<feature type="domain" description="OmpR/PhoB-type" evidence="4">
    <location>
        <begin position="215"/>
        <end position="312"/>
    </location>
</feature>
<keyword evidence="3" id="KW-0472">Membrane</keyword>
<evidence type="ECO:0000256" key="2">
    <source>
        <dbReference type="PROSITE-ProRule" id="PRU01091"/>
    </source>
</evidence>
<dbReference type="SUPFAM" id="SSF46894">
    <property type="entry name" value="C-terminal effector domain of the bipartite response regulators"/>
    <property type="match status" value="1"/>
</dbReference>